<name>A0A2A8CWG4_9BACT</name>
<feature type="chain" id="PRO_5013286998" evidence="2">
    <location>
        <begin position="21"/>
        <end position="268"/>
    </location>
</feature>
<feature type="region of interest" description="Disordered" evidence="1">
    <location>
        <begin position="27"/>
        <end position="60"/>
    </location>
</feature>
<evidence type="ECO:0000256" key="2">
    <source>
        <dbReference type="SAM" id="SignalP"/>
    </source>
</evidence>
<sequence length="268" mass="28778">MRTCSLHTLVICLCVVSLVGCDSGGSPTGTDPGTPGGGDGGGGSTPAFSSREAPGDSARSFLDDTNFTVLALEVDYMTGYRPEDTALADLRSELVQHLDKASITVESLTEIPAAGQDTYSTNDIVDLEDQYRDAYTETRSDTLWAYVLFVDGKFTTQNVVGIAYYNTSQAFFGQTIEEISGGVTQPSKANVEATVLRHEFGHNLGLVNNGTSMQQDHQDDPNGAHCTNDQCVMYYSIETTNFFGNAFDGSVPGFEQFCTEDMDAIASQ</sequence>
<dbReference type="RefSeq" id="WP_098076501.1">
    <property type="nucleotide sequence ID" value="NZ_PDEQ01000006.1"/>
</dbReference>
<dbReference type="EMBL" id="PDEQ01000006">
    <property type="protein sequence ID" value="PEN12937.1"/>
    <property type="molecule type" value="Genomic_DNA"/>
</dbReference>
<accession>A0A2A8CWG4</accession>
<evidence type="ECO:0000256" key="1">
    <source>
        <dbReference type="SAM" id="MobiDB-lite"/>
    </source>
</evidence>
<dbReference type="AlphaFoldDB" id="A0A2A8CWG4"/>
<dbReference type="GO" id="GO:0008237">
    <property type="term" value="F:metallopeptidase activity"/>
    <property type="evidence" value="ECO:0007669"/>
    <property type="project" value="InterPro"/>
</dbReference>
<protein>
    <submittedName>
        <fullName evidence="3">Uncharacterized protein</fullName>
    </submittedName>
</protein>
<dbReference type="Gene3D" id="3.40.390.10">
    <property type="entry name" value="Collagenase (Catalytic Domain)"/>
    <property type="match status" value="1"/>
</dbReference>
<dbReference type="Proteomes" id="UP000220102">
    <property type="component" value="Unassembled WGS sequence"/>
</dbReference>
<keyword evidence="2" id="KW-0732">Signal</keyword>
<comment type="caution">
    <text evidence="3">The sequence shown here is derived from an EMBL/GenBank/DDBJ whole genome shotgun (WGS) entry which is preliminary data.</text>
</comment>
<organism evidence="3 4">
    <name type="scientific">Longibacter salinarum</name>
    <dbReference type="NCBI Taxonomy" id="1850348"/>
    <lineage>
        <taxon>Bacteria</taxon>
        <taxon>Pseudomonadati</taxon>
        <taxon>Rhodothermota</taxon>
        <taxon>Rhodothermia</taxon>
        <taxon>Rhodothermales</taxon>
        <taxon>Salisaetaceae</taxon>
        <taxon>Longibacter</taxon>
    </lineage>
</organism>
<dbReference type="PROSITE" id="PS51257">
    <property type="entry name" value="PROKAR_LIPOPROTEIN"/>
    <property type="match status" value="1"/>
</dbReference>
<dbReference type="OrthoDB" id="1121673at2"/>
<evidence type="ECO:0000313" key="3">
    <source>
        <dbReference type="EMBL" id="PEN12937.1"/>
    </source>
</evidence>
<feature type="signal peptide" evidence="2">
    <location>
        <begin position="1"/>
        <end position="20"/>
    </location>
</feature>
<evidence type="ECO:0000313" key="4">
    <source>
        <dbReference type="Proteomes" id="UP000220102"/>
    </source>
</evidence>
<dbReference type="Pfam" id="PF13688">
    <property type="entry name" value="Reprolysin_5"/>
    <property type="match status" value="1"/>
</dbReference>
<gene>
    <name evidence="3" type="ORF">CRI94_13115</name>
</gene>
<feature type="compositionally biased region" description="Gly residues" evidence="1">
    <location>
        <begin position="34"/>
        <end position="44"/>
    </location>
</feature>
<proteinExistence type="predicted"/>
<reference evidence="3 4" key="1">
    <citation type="submission" date="2017-10" db="EMBL/GenBank/DDBJ databases">
        <title>Draft genome of Longibacter Salinarum.</title>
        <authorList>
            <person name="Goh K.M."/>
            <person name="Shamsir M.S."/>
            <person name="Lim S.W."/>
        </authorList>
    </citation>
    <scope>NUCLEOTIDE SEQUENCE [LARGE SCALE GENOMIC DNA]</scope>
    <source>
        <strain evidence="3 4">KCTC 52045</strain>
    </source>
</reference>
<dbReference type="SUPFAM" id="SSF55486">
    <property type="entry name" value="Metalloproteases ('zincins'), catalytic domain"/>
    <property type="match status" value="1"/>
</dbReference>
<dbReference type="InterPro" id="IPR024079">
    <property type="entry name" value="MetalloPept_cat_dom_sf"/>
</dbReference>
<keyword evidence="4" id="KW-1185">Reference proteome</keyword>